<dbReference type="Pfam" id="PF11141">
    <property type="entry name" value="DUF2914"/>
    <property type="match status" value="1"/>
</dbReference>
<feature type="compositionally biased region" description="Acidic residues" evidence="1">
    <location>
        <begin position="392"/>
        <end position="402"/>
    </location>
</feature>
<keyword evidence="2" id="KW-0472">Membrane</keyword>
<organism evidence="5 6">
    <name type="scientific">Halomonas campaniensis</name>
    <dbReference type="NCBI Taxonomy" id="213554"/>
    <lineage>
        <taxon>Bacteria</taxon>
        <taxon>Pseudomonadati</taxon>
        <taxon>Pseudomonadota</taxon>
        <taxon>Gammaproteobacteria</taxon>
        <taxon>Oceanospirillales</taxon>
        <taxon>Halomonadaceae</taxon>
        <taxon>Halomonas</taxon>
    </lineage>
</organism>
<gene>
    <name evidence="5" type="ORF">BDK63_002655</name>
</gene>
<evidence type="ECO:0000259" key="3">
    <source>
        <dbReference type="Pfam" id="PF11141"/>
    </source>
</evidence>
<feature type="transmembrane region" description="Helical" evidence="2">
    <location>
        <begin position="62"/>
        <end position="87"/>
    </location>
</feature>
<reference evidence="5 6" key="1">
    <citation type="submission" date="2020-08" db="EMBL/GenBank/DDBJ databases">
        <title>Genomic Encyclopedia of Archaeal and Bacterial Type Strains, Phase II (KMG-II): from individual species to whole genera.</title>
        <authorList>
            <person name="Goeker M."/>
        </authorList>
    </citation>
    <scope>NUCLEOTIDE SEQUENCE [LARGE SCALE GENOMIC DNA]</scope>
    <source>
        <strain evidence="5 6">5AG</strain>
    </source>
</reference>
<evidence type="ECO:0000256" key="1">
    <source>
        <dbReference type="SAM" id="MobiDB-lite"/>
    </source>
</evidence>
<evidence type="ECO:0000313" key="6">
    <source>
        <dbReference type="Proteomes" id="UP000553442"/>
    </source>
</evidence>
<keyword evidence="2" id="KW-0812">Transmembrane</keyword>
<evidence type="ECO:0000313" key="5">
    <source>
        <dbReference type="EMBL" id="MBB3331771.1"/>
    </source>
</evidence>
<dbReference type="RefSeq" id="WP_221202619.1">
    <property type="nucleotide sequence ID" value="NZ_JACHZF010000019.1"/>
</dbReference>
<feature type="region of interest" description="Disordered" evidence="1">
    <location>
        <begin position="354"/>
        <end position="440"/>
    </location>
</feature>
<evidence type="ECO:0000256" key="2">
    <source>
        <dbReference type="SAM" id="Phobius"/>
    </source>
</evidence>
<feature type="transmembrane region" description="Helical" evidence="2">
    <location>
        <begin position="190"/>
        <end position="208"/>
    </location>
</feature>
<feature type="domain" description="DUF2914" evidence="3">
    <location>
        <begin position="289"/>
        <end position="353"/>
    </location>
</feature>
<dbReference type="InterPro" id="IPR022606">
    <property type="entry name" value="DUF2914"/>
</dbReference>
<feature type="transmembrane region" description="Helical" evidence="2">
    <location>
        <begin position="130"/>
        <end position="149"/>
    </location>
</feature>
<feature type="domain" description="DUF5924" evidence="4">
    <location>
        <begin position="22"/>
        <end position="277"/>
    </location>
</feature>
<feature type="transmembrane region" description="Helical" evidence="2">
    <location>
        <begin position="215"/>
        <end position="236"/>
    </location>
</feature>
<evidence type="ECO:0008006" key="7">
    <source>
        <dbReference type="Google" id="ProtNLM"/>
    </source>
</evidence>
<feature type="transmembrane region" description="Helical" evidence="2">
    <location>
        <begin position="158"/>
        <end position="178"/>
    </location>
</feature>
<dbReference type="EMBL" id="JACHZF010000019">
    <property type="protein sequence ID" value="MBB3331771.1"/>
    <property type="molecule type" value="Genomic_DNA"/>
</dbReference>
<keyword evidence="2" id="KW-1133">Transmembrane helix</keyword>
<dbReference type="Pfam" id="PF19346">
    <property type="entry name" value="DUF5924"/>
    <property type="match status" value="1"/>
</dbReference>
<proteinExistence type="predicted"/>
<dbReference type="InterPro" id="IPR045968">
    <property type="entry name" value="DUF5924"/>
</dbReference>
<name>A0A7W5K4F5_9GAMM</name>
<dbReference type="Proteomes" id="UP000553442">
    <property type="component" value="Unassembled WGS sequence"/>
</dbReference>
<comment type="caution">
    <text evidence="5">The sequence shown here is derived from an EMBL/GenBank/DDBJ whole genome shotgun (WGS) entry which is preliminary data.</text>
</comment>
<sequence length="440" mass="48350">MPRPSASPAPDDPPRSPPQLHAFQQRVERLVERLRPWSWLWPPAAFAAGLGSFFLVDRQQWLGALLALGMLAAWLLLLFESLIGRLLARRGYPTLPHGVTLFIAQMIHQETLFFSLPFLLATTVWSSGQALFTLLLLGMALFSIIDPLYYRVADRFRWLYFAFHAQCVFLVVLVTLPIMLQLTTGQSLKLALAAMLLFSLPSLLHLLGRKAPRRWVMIAALLPVLAGAAWFGRVWVPPANLWISAMALSPGFDSEARAPLGSLRLTPEALAGSGLYAYTAIRAPRGLREEVFHVWRHQGEVIDRIPLVIEGGREAGYRAWSHKENFPASPAGRWRIDVMTDSGQRIGVLRFTVDDGEGGTLADGRPLSPPGLPGLDWRHLVPGMSAAPREDTGDDPPPEPGEEAPSAQAAEDTPPREASEALPTGEAAEPAAEDKASDER</sequence>
<keyword evidence="6" id="KW-1185">Reference proteome</keyword>
<protein>
    <recommendedName>
        <fullName evidence="7">DUF2914 domain-containing protein</fullName>
    </recommendedName>
</protein>
<accession>A0A7W5K4F5</accession>
<dbReference type="AlphaFoldDB" id="A0A7W5K4F5"/>
<evidence type="ECO:0000259" key="4">
    <source>
        <dbReference type="Pfam" id="PF19346"/>
    </source>
</evidence>
<feature type="transmembrane region" description="Helical" evidence="2">
    <location>
        <begin position="39"/>
        <end position="56"/>
    </location>
</feature>